<keyword evidence="4" id="KW-1185">Reference proteome</keyword>
<dbReference type="PANTHER" id="PTHR24359">
    <property type="entry name" value="SERINE/THREONINE-PROTEIN KINASE SBK1"/>
    <property type="match status" value="1"/>
</dbReference>
<sequence length="526" mass="59908">MTMTQANTIPPSSQDRSPCPSCAQNECRCPIEASRSRILRELLMVSKQDQLSAHRRFIPRQALCGVVTAQEVERHLKLVLGDQPDRIKLLTAEIAPDGEKETRCCRKKLCTGKRILFASFLQIGKEDYMLCLCQTHIKYCDSTLNESAPSQLPNDQTITNKELQIITWVQSQVRYHLLVRLDPEVEIVLDFDDGACLPLCDSAPVAATAVEGDNQPQMNTPMVTMHSITRITVESGHHEFGGGSDEFVLKTFEKDSSDESGFDHELEINRRLEQHPRIVPLLTAFQFRDEFHLLFPFAPHKDLHCLWGAYPMEKPDWCTPRWVLTECIGIAEALEHIHTQTPPLLHADIKPSNILCFLPQGADKGPRLKLSDFGISLMAETNPGFKVERIIHTKTYRPPEFETEKTINLNYDIWSLGCVFLEFLTWAMEGLKATQDFETLRELEDDDLRACKAVGKTQEDRFFRKAVAKSPLFGTKGKRSLGIQRVWDQTKMILPDKNIQSLRAPFHVSRKFTVRCHVKEAVDNLI</sequence>
<dbReference type="AlphaFoldDB" id="A0A1W2TE53"/>
<dbReference type="PANTHER" id="PTHR24359:SF37">
    <property type="entry name" value="PROTEIN KINASE DOMAIN-CONTAINING PROTEIN"/>
    <property type="match status" value="1"/>
</dbReference>
<dbReference type="InterPro" id="IPR008271">
    <property type="entry name" value="Ser/Thr_kinase_AS"/>
</dbReference>
<proteinExistence type="predicted"/>
<dbReference type="OrthoDB" id="4062651at2759"/>
<reference evidence="3" key="1">
    <citation type="submission" date="2016-03" db="EMBL/GenBank/DDBJ databases">
        <title>Draft genome sequence of Rosellinia necatrix.</title>
        <authorList>
            <person name="Kanematsu S."/>
        </authorList>
    </citation>
    <scope>NUCLEOTIDE SEQUENCE [LARGE SCALE GENOMIC DNA]</scope>
    <source>
        <strain evidence="3">W97</strain>
    </source>
</reference>
<dbReference type="OMA" id="REVQANR"/>
<evidence type="ECO:0000313" key="3">
    <source>
        <dbReference type="EMBL" id="GAP86285.2"/>
    </source>
</evidence>
<protein>
    <recommendedName>
        <fullName evidence="2">Protein kinase domain-containing protein</fullName>
    </recommendedName>
</protein>
<dbReference type="STRING" id="77044.A0A1W2TE53"/>
<evidence type="ECO:0000256" key="1">
    <source>
        <dbReference type="SAM" id="MobiDB-lite"/>
    </source>
</evidence>
<name>A0A1W2TE53_ROSNE</name>
<organism evidence="3">
    <name type="scientific">Rosellinia necatrix</name>
    <name type="common">White root-rot fungus</name>
    <dbReference type="NCBI Taxonomy" id="77044"/>
    <lineage>
        <taxon>Eukaryota</taxon>
        <taxon>Fungi</taxon>
        <taxon>Dikarya</taxon>
        <taxon>Ascomycota</taxon>
        <taxon>Pezizomycotina</taxon>
        <taxon>Sordariomycetes</taxon>
        <taxon>Xylariomycetidae</taxon>
        <taxon>Xylariales</taxon>
        <taxon>Xylariaceae</taxon>
        <taxon>Rosellinia</taxon>
    </lineage>
</organism>
<accession>A0A1W2TE53</accession>
<evidence type="ECO:0000259" key="2">
    <source>
        <dbReference type="PROSITE" id="PS50011"/>
    </source>
</evidence>
<feature type="domain" description="Protein kinase" evidence="2">
    <location>
        <begin position="185"/>
        <end position="526"/>
    </location>
</feature>
<dbReference type="GO" id="GO:0004674">
    <property type="term" value="F:protein serine/threonine kinase activity"/>
    <property type="evidence" value="ECO:0007669"/>
    <property type="project" value="TreeGrafter"/>
</dbReference>
<dbReference type="Gene3D" id="1.10.510.10">
    <property type="entry name" value="Transferase(Phosphotransferase) domain 1"/>
    <property type="match status" value="1"/>
</dbReference>
<dbReference type="Proteomes" id="UP000054516">
    <property type="component" value="Unassembled WGS sequence"/>
</dbReference>
<dbReference type="Pfam" id="PF00069">
    <property type="entry name" value="Pkinase"/>
    <property type="match status" value="1"/>
</dbReference>
<dbReference type="SMART" id="SM00220">
    <property type="entry name" value="S_TKc"/>
    <property type="match status" value="1"/>
</dbReference>
<dbReference type="EMBL" id="DF977463">
    <property type="protein sequence ID" value="GAP86285.2"/>
    <property type="molecule type" value="Genomic_DNA"/>
</dbReference>
<evidence type="ECO:0000313" key="4">
    <source>
        <dbReference type="Proteomes" id="UP000054516"/>
    </source>
</evidence>
<dbReference type="InterPro" id="IPR000719">
    <property type="entry name" value="Prot_kinase_dom"/>
</dbReference>
<feature type="region of interest" description="Disordered" evidence="1">
    <location>
        <begin position="1"/>
        <end position="20"/>
    </location>
</feature>
<dbReference type="InterPro" id="IPR011009">
    <property type="entry name" value="Kinase-like_dom_sf"/>
</dbReference>
<gene>
    <name evidence="3" type="ORF">SAMD00023353_1801270</name>
</gene>
<feature type="compositionally biased region" description="Polar residues" evidence="1">
    <location>
        <begin position="1"/>
        <end position="16"/>
    </location>
</feature>
<dbReference type="PROSITE" id="PS50011">
    <property type="entry name" value="PROTEIN_KINASE_DOM"/>
    <property type="match status" value="1"/>
</dbReference>
<dbReference type="GO" id="GO:0005524">
    <property type="term" value="F:ATP binding"/>
    <property type="evidence" value="ECO:0007669"/>
    <property type="project" value="InterPro"/>
</dbReference>
<dbReference type="PROSITE" id="PS00108">
    <property type="entry name" value="PROTEIN_KINASE_ST"/>
    <property type="match status" value="1"/>
</dbReference>
<dbReference type="SUPFAM" id="SSF56112">
    <property type="entry name" value="Protein kinase-like (PK-like)"/>
    <property type="match status" value="1"/>
</dbReference>